<organism evidence="2 3">
    <name type="scientific">Altererythrobacter arenosus</name>
    <dbReference type="NCBI Taxonomy" id="3032592"/>
    <lineage>
        <taxon>Bacteria</taxon>
        <taxon>Pseudomonadati</taxon>
        <taxon>Pseudomonadota</taxon>
        <taxon>Alphaproteobacteria</taxon>
        <taxon>Sphingomonadales</taxon>
        <taxon>Erythrobacteraceae</taxon>
        <taxon>Altererythrobacter</taxon>
    </lineage>
</organism>
<reference evidence="2 3" key="1">
    <citation type="submission" date="2023-03" db="EMBL/GenBank/DDBJ databases">
        <title>Altererythrobacter sp. CAU 1644 isolated from sand.</title>
        <authorList>
            <person name="Kim W."/>
        </authorList>
    </citation>
    <scope>NUCLEOTIDE SEQUENCE [LARGE SCALE GENOMIC DNA]</scope>
    <source>
        <strain evidence="2 3">CAU 1644</strain>
    </source>
</reference>
<protein>
    <recommendedName>
        <fullName evidence="4">NADH:ubiquinone oxidoreductase intermediate-associated protein 30 domain-containing protein</fullName>
    </recommendedName>
</protein>
<evidence type="ECO:0000256" key="1">
    <source>
        <dbReference type="SAM" id="SignalP"/>
    </source>
</evidence>
<dbReference type="Proteomes" id="UP001215827">
    <property type="component" value="Chromosome"/>
</dbReference>
<feature type="signal peptide" evidence="1">
    <location>
        <begin position="1"/>
        <end position="21"/>
    </location>
</feature>
<name>A0ABY8FSZ2_9SPHN</name>
<evidence type="ECO:0008006" key="4">
    <source>
        <dbReference type="Google" id="ProtNLM"/>
    </source>
</evidence>
<keyword evidence="1" id="KW-0732">Signal</keyword>
<evidence type="ECO:0000313" key="3">
    <source>
        <dbReference type="Proteomes" id="UP001215827"/>
    </source>
</evidence>
<accession>A0ABY8FSZ2</accession>
<sequence>MRATPITLALAALFLATPLSAKDFVIPGDLCDRLAFDTAEPLAGDWTAVNREGGGTVGSKAIGLSGKDKESVDFEYAGNGVLVMRGINDQGPQRMELQPQTVAEHLPTDFRVQIDGRIREIDVAAMLPCEWEKMPGYVGNIEYDLNGMGTMNMKVIANFPSVTHGFGLLHFTGDMMGRRIDVLRYFSLTRD</sequence>
<proteinExistence type="predicted"/>
<dbReference type="EMBL" id="CP121106">
    <property type="protein sequence ID" value="WFL77028.1"/>
    <property type="molecule type" value="Genomic_DNA"/>
</dbReference>
<gene>
    <name evidence="2" type="ORF">P7228_13680</name>
</gene>
<dbReference type="RefSeq" id="WP_278015787.1">
    <property type="nucleotide sequence ID" value="NZ_CP121106.1"/>
</dbReference>
<evidence type="ECO:0000313" key="2">
    <source>
        <dbReference type="EMBL" id="WFL77028.1"/>
    </source>
</evidence>
<keyword evidence="3" id="KW-1185">Reference proteome</keyword>
<feature type="chain" id="PRO_5046251439" description="NADH:ubiquinone oxidoreductase intermediate-associated protein 30 domain-containing protein" evidence="1">
    <location>
        <begin position="22"/>
        <end position="191"/>
    </location>
</feature>